<protein>
    <submittedName>
        <fullName evidence="3">Membrane protein</fullName>
    </submittedName>
</protein>
<evidence type="ECO:0000313" key="4">
    <source>
        <dbReference type="Proteomes" id="UP000077037"/>
    </source>
</evidence>
<feature type="transmembrane region" description="Helical" evidence="1">
    <location>
        <begin position="29"/>
        <end position="49"/>
    </location>
</feature>
<dbReference type="Proteomes" id="UP000077037">
    <property type="component" value="Unassembled WGS sequence"/>
</dbReference>
<dbReference type="Pfam" id="PF07331">
    <property type="entry name" value="TctB"/>
    <property type="match status" value="1"/>
</dbReference>
<feature type="transmembrane region" description="Helical" evidence="1">
    <location>
        <begin position="61"/>
        <end position="79"/>
    </location>
</feature>
<feature type="domain" description="DUF1468" evidence="2">
    <location>
        <begin position="2"/>
        <end position="132"/>
    </location>
</feature>
<gene>
    <name evidence="3" type="ORF">SAMEA1982600_01618</name>
</gene>
<dbReference type="EMBL" id="FKBS01000014">
    <property type="protein sequence ID" value="SAI19827.1"/>
    <property type="molecule type" value="Genomic_DNA"/>
</dbReference>
<evidence type="ECO:0000259" key="2">
    <source>
        <dbReference type="Pfam" id="PF07331"/>
    </source>
</evidence>
<dbReference type="AlphaFoldDB" id="A0A157NEP2"/>
<dbReference type="RefSeq" id="WP_066410510.1">
    <property type="nucleotide sequence ID" value="NZ_FKBS01000014.1"/>
</dbReference>
<feature type="transmembrane region" description="Helical" evidence="1">
    <location>
        <begin position="113"/>
        <end position="134"/>
    </location>
</feature>
<name>A0A157NEP2_9BORD</name>
<keyword evidence="1" id="KW-1133">Transmembrane helix</keyword>
<keyword evidence="1" id="KW-0812">Transmembrane</keyword>
<feature type="transmembrane region" description="Helical" evidence="1">
    <location>
        <begin position="85"/>
        <end position="101"/>
    </location>
</feature>
<evidence type="ECO:0000256" key="1">
    <source>
        <dbReference type="SAM" id="Phobius"/>
    </source>
</evidence>
<sequence length="140" mass="15020">MFVGLGCGFSLQATQYSMGTAARMGPGYFPFWLGIVLALMGAVVAVGALAKKATETSVSRFDFRILALVVGSVILYGVVLQPLGLYLSVFLLVVVSSYASHEFNWKVAVANGLFLVLFSYVAFIRGLGLIFPLWPSVLSN</sequence>
<dbReference type="OrthoDB" id="7029611at2"/>
<reference evidence="3 4" key="1">
    <citation type="submission" date="2016-03" db="EMBL/GenBank/DDBJ databases">
        <authorList>
            <consortium name="Pathogen Informatics"/>
        </authorList>
    </citation>
    <scope>NUCLEOTIDE SEQUENCE [LARGE SCALE GENOMIC DNA]</scope>
    <source>
        <strain evidence="3 4">NCTC13364</strain>
    </source>
</reference>
<evidence type="ECO:0000313" key="3">
    <source>
        <dbReference type="EMBL" id="SAI19827.1"/>
    </source>
</evidence>
<keyword evidence="1" id="KW-0472">Membrane</keyword>
<proteinExistence type="predicted"/>
<accession>A0A157NEP2</accession>
<dbReference type="InterPro" id="IPR009936">
    <property type="entry name" value="DUF1468"/>
</dbReference>
<organism evidence="3 4">
    <name type="scientific">Bordetella ansorpii</name>
    <dbReference type="NCBI Taxonomy" id="288768"/>
    <lineage>
        <taxon>Bacteria</taxon>
        <taxon>Pseudomonadati</taxon>
        <taxon>Pseudomonadota</taxon>
        <taxon>Betaproteobacteria</taxon>
        <taxon>Burkholderiales</taxon>
        <taxon>Alcaligenaceae</taxon>
        <taxon>Bordetella</taxon>
    </lineage>
</organism>